<keyword evidence="13" id="KW-1185">Reference proteome</keyword>
<evidence type="ECO:0000256" key="10">
    <source>
        <dbReference type="ARBA" id="ARBA00024430"/>
    </source>
</evidence>
<keyword evidence="6" id="KW-0524">Neurogenesis</keyword>
<dbReference type="Gene3D" id="1.25.40.10">
    <property type="entry name" value="Tetratricopeptide repeat domain"/>
    <property type="match status" value="1"/>
</dbReference>
<dbReference type="InterPro" id="IPR011990">
    <property type="entry name" value="TPR-like_helical_dom_sf"/>
</dbReference>
<evidence type="ECO:0000259" key="11">
    <source>
        <dbReference type="PROSITE" id="PS51203"/>
    </source>
</evidence>
<dbReference type="OrthoDB" id="348005at2759"/>
<dbReference type="SUPFAM" id="SSF48452">
    <property type="entry name" value="TPR-like"/>
    <property type="match status" value="1"/>
</dbReference>
<dbReference type="PANTHER" id="PTHR46492:SF1">
    <property type="entry name" value="DYNEIN AXONEMAL ASSEMBLY FACTOR 4"/>
    <property type="match status" value="1"/>
</dbReference>
<dbReference type="SUPFAM" id="SSF49764">
    <property type="entry name" value="HSP20-like chaperones"/>
    <property type="match status" value="1"/>
</dbReference>
<dbReference type="GO" id="GO:0007399">
    <property type="term" value="P:nervous system development"/>
    <property type="evidence" value="ECO:0007669"/>
    <property type="project" value="UniProtKB-KW"/>
</dbReference>
<evidence type="ECO:0000256" key="4">
    <source>
        <dbReference type="ARBA" id="ARBA00022737"/>
    </source>
</evidence>
<evidence type="ECO:0000313" key="12">
    <source>
        <dbReference type="EMBL" id="KAJ6638050.1"/>
    </source>
</evidence>
<comment type="subcellular location">
    <subcellularLocation>
        <location evidence="2">Cell projection</location>
        <location evidence="2">Neuron projection</location>
    </subcellularLocation>
    <subcellularLocation>
        <location evidence="9">Dynein axonemal particle</location>
    </subcellularLocation>
    <subcellularLocation>
        <location evidence="1">Nucleus</location>
    </subcellularLocation>
</comment>
<dbReference type="AlphaFoldDB" id="A0A9Q0MU56"/>
<dbReference type="CDD" id="cd06469">
    <property type="entry name" value="p23_DYX1C1_like"/>
    <property type="match status" value="1"/>
</dbReference>
<evidence type="ECO:0000256" key="6">
    <source>
        <dbReference type="ARBA" id="ARBA00022902"/>
    </source>
</evidence>
<dbReference type="GO" id="GO:0120293">
    <property type="term" value="C:dynein axonemal particle"/>
    <property type="evidence" value="ECO:0007669"/>
    <property type="project" value="UniProtKB-SubCell"/>
</dbReference>
<keyword evidence="5" id="KW-0802">TPR repeat</keyword>
<proteinExistence type="predicted"/>
<organism evidence="12 13">
    <name type="scientific">Pseudolycoriella hygida</name>
    <dbReference type="NCBI Taxonomy" id="35572"/>
    <lineage>
        <taxon>Eukaryota</taxon>
        <taxon>Metazoa</taxon>
        <taxon>Ecdysozoa</taxon>
        <taxon>Arthropoda</taxon>
        <taxon>Hexapoda</taxon>
        <taxon>Insecta</taxon>
        <taxon>Pterygota</taxon>
        <taxon>Neoptera</taxon>
        <taxon>Endopterygota</taxon>
        <taxon>Diptera</taxon>
        <taxon>Nematocera</taxon>
        <taxon>Sciaroidea</taxon>
        <taxon>Sciaridae</taxon>
        <taxon>Pseudolycoriella</taxon>
    </lineage>
</organism>
<dbReference type="InterPro" id="IPR052004">
    <property type="entry name" value="Dynein_assembly_factor_4"/>
</dbReference>
<protein>
    <recommendedName>
        <fullName evidence="10">Dynein axonemal assembly factor 4</fullName>
    </recommendedName>
</protein>
<dbReference type="GO" id="GO:0003341">
    <property type="term" value="P:cilium movement"/>
    <property type="evidence" value="ECO:0007669"/>
    <property type="project" value="InterPro"/>
</dbReference>
<comment type="caution">
    <text evidence="12">The sequence shown here is derived from an EMBL/GenBank/DDBJ whole genome shotgun (WGS) entry which is preliminary data.</text>
</comment>
<dbReference type="Pfam" id="PF13414">
    <property type="entry name" value="TPR_11"/>
    <property type="match status" value="1"/>
</dbReference>
<keyword evidence="8" id="KW-0966">Cell projection</keyword>
<dbReference type="InterPro" id="IPR019734">
    <property type="entry name" value="TPR_rpt"/>
</dbReference>
<accession>A0A9Q0MU56</accession>
<name>A0A9Q0MU56_9DIPT</name>
<feature type="domain" description="CS" evidence="11">
    <location>
        <begin position="3"/>
        <end position="88"/>
    </location>
</feature>
<keyword evidence="7" id="KW-0539">Nucleus</keyword>
<dbReference type="Proteomes" id="UP001151699">
    <property type="component" value="Chromosome X"/>
</dbReference>
<evidence type="ECO:0000256" key="1">
    <source>
        <dbReference type="ARBA" id="ARBA00004123"/>
    </source>
</evidence>
<dbReference type="GO" id="GO:0005634">
    <property type="term" value="C:nucleus"/>
    <property type="evidence" value="ECO:0007669"/>
    <property type="project" value="UniProtKB-SubCell"/>
</dbReference>
<keyword evidence="4" id="KW-0677">Repeat</keyword>
<reference evidence="12" key="1">
    <citation type="submission" date="2022-07" db="EMBL/GenBank/DDBJ databases">
        <authorList>
            <person name="Trinca V."/>
            <person name="Uliana J.V.C."/>
            <person name="Torres T.T."/>
            <person name="Ward R.J."/>
            <person name="Monesi N."/>
        </authorList>
    </citation>
    <scope>NUCLEOTIDE SEQUENCE</scope>
    <source>
        <strain evidence="12">HSMRA1968</strain>
        <tissue evidence="12">Whole embryos</tissue>
    </source>
</reference>
<evidence type="ECO:0000256" key="8">
    <source>
        <dbReference type="ARBA" id="ARBA00023273"/>
    </source>
</evidence>
<dbReference type="Pfam" id="PF04969">
    <property type="entry name" value="CS"/>
    <property type="match status" value="1"/>
</dbReference>
<evidence type="ECO:0000256" key="3">
    <source>
        <dbReference type="ARBA" id="ARBA00022490"/>
    </source>
</evidence>
<evidence type="ECO:0000313" key="13">
    <source>
        <dbReference type="Proteomes" id="UP001151699"/>
    </source>
</evidence>
<dbReference type="InterPro" id="IPR007052">
    <property type="entry name" value="CS_dom"/>
</dbReference>
<evidence type="ECO:0000256" key="2">
    <source>
        <dbReference type="ARBA" id="ARBA00004487"/>
    </source>
</evidence>
<gene>
    <name evidence="12" type="primary">dnaaf4</name>
    <name evidence="12" type="ORF">Bhyg_10783</name>
</gene>
<evidence type="ECO:0000256" key="5">
    <source>
        <dbReference type="ARBA" id="ARBA00022803"/>
    </source>
</evidence>
<evidence type="ECO:0000256" key="7">
    <source>
        <dbReference type="ARBA" id="ARBA00023242"/>
    </source>
</evidence>
<dbReference type="EMBL" id="WJQU01000003">
    <property type="protein sequence ID" value="KAJ6638050.1"/>
    <property type="molecule type" value="Genomic_DNA"/>
</dbReference>
<dbReference type="Gene3D" id="2.60.40.790">
    <property type="match status" value="1"/>
</dbReference>
<sequence>MPIVIKEYNWSQTDNQVVVKVPLKGIHSHPSVDIFTYETFIKINCSPFYFEVFLLHPIDEKNSRCKILENEARFVLLKRDAQTWETLESLDLRGNRLDEKKEVINSAQVLAGKEAEIRWNKKCELKRSEIHKEVDREAKIREEIESLKRNEVVNKLDEISNRCKTVAPISPQKNIVLKSPTKALPVRKAGNITVKFSARHFPTPQRESQEVTEQEWLSKQHEARKATGFVEEDLRPEERNPQWLKEKGDDFFQKRNYLAAISAYSTAIKMSPKYFELYLNRAAAHFQMENYYKCVSDCSSAYELLTPAVSLNAKARATCLARRGGALCKLGMLKQGYDEILAAIKLNPDDEQLKHDAEMIRCELEK</sequence>
<dbReference type="InterPro" id="IPR008978">
    <property type="entry name" value="HSP20-like_chaperone"/>
</dbReference>
<dbReference type="PROSITE" id="PS51203">
    <property type="entry name" value="CS"/>
    <property type="match status" value="1"/>
</dbReference>
<dbReference type="PANTHER" id="PTHR46492">
    <property type="entry name" value="DYNEIN ASSEMBLY FACTOR 4, AXONEMAL"/>
    <property type="match status" value="1"/>
</dbReference>
<keyword evidence="3" id="KW-0963">Cytoplasm</keyword>
<dbReference type="GO" id="GO:0036159">
    <property type="term" value="P:inner dynein arm assembly"/>
    <property type="evidence" value="ECO:0007669"/>
    <property type="project" value="TreeGrafter"/>
</dbReference>
<dbReference type="InterPro" id="IPR037894">
    <property type="entry name" value="CS_DYX1C1"/>
</dbReference>
<dbReference type="SMART" id="SM00028">
    <property type="entry name" value="TPR"/>
    <property type="match status" value="3"/>
</dbReference>
<dbReference type="GO" id="GO:0043005">
    <property type="term" value="C:neuron projection"/>
    <property type="evidence" value="ECO:0007669"/>
    <property type="project" value="UniProtKB-SubCell"/>
</dbReference>
<evidence type="ECO:0000256" key="9">
    <source>
        <dbReference type="ARBA" id="ARBA00024190"/>
    </source>
</evidence>
<dbReference type="GO" id="GO:0036158">
    <property type="term" value="P:outer dynein arm assembly"/>
    <property type="evidence" value="ECO:0007669"/>
    <property type="project" value="TreeGrafter"/>
</dbReference>